<evidence type="ECO:0000256" key="2">
    <source>
        <dbReference type="ARBA" id="ARBA00022989"/>
    </source>
</evidence>
<dbReference type="PANTHER" id="PTHR23531">
    <property type="entry name" value="QUINOLENE RESISTANCE PROTEIN NORA"/>
    <property type="match status" value="1"/>
</dbReference>
<organism evidence="5 6">
    <name type="scientific">Geotalea daltonii (strain DSM 22248 / JCM 15807 / FRC-32)</name>
    <name type="common">Geobacter daltonii</name>
    <dbReference type="NCBI Taxonomy" id="316067"/>
    <lineage>
        <taxon>Bacteria</taxon>
        <taxon>Pseudomonadati</taxon>
        <taxon>Thermodesulfobacteriota</taxon>
        <taxon>Desulfuromonadia</taxon>
        <taxon>Geobacterales</taxon>
        <taxon>Geobacteraceae</taxon>
        <taxon>Geotalea</taxon>
    </lineage>
</organism>
<dbReference type="GO" id="GO:0022857">
    <property type="term" value="F:transmembrane transporter activity"/>
    <property type="evidence" value="ECO:0007669"/>
    <property type="project" value="InterPro"/>
</dbReference>
<dbReference type="RefSeq" id="WP_012645295.1">
    <property type="nucleotide sequence ID" value="NC_011979.1"/>
</dbReference>
<dbReference type="InterPro" id="IPR052714">
    <property type="entry name" value="MFS_Exporter"/>
</dbReference>
<name>B9M8N1_GEODF</name>
<sequence>MAHTGTKEILWSRTFTLTTLGMFFLFIPFALYLPVMPVYLLKELHSSMEAAGAVNGIFLIAAVLFRAQTARLEGRFGSRRVLLASGFLFVATNLLYLSATTVAGVMLIRFFSGACFAVANTGIQAMGSRLIPRSRVGEGLAYITTMVLAGGAIGPYLGLTLSQTLGYRAVFILSALVSLLGMLILCAMTIPDERPQIKRGFSFHDLYEWKAVPVSLIILVIAIAYGGVLTFVAVYAAELRLTAAANYFFVVMAAASVAARVTTGRMYDRFGPDAAIYPAIVLMAAGLLLMGCIHSAAGLLSAAALIGVGYGMAVPSIQTLAIQISPPHRASEVTATVFTCLDGGVGLGAYLLGGSILAFGYANVYLALGLLTLACTCFYYAMRRRARAEKTYALEEITEKELP</sequence>
<protein>
    <submittedName>
        <fullName evidence="5">Membrane protein, major facilitator superfamily</fullName>
    </submittedName>
</protein>
<evidence type="ECO:0000259" key="4">
    <source>
        <dbReference type="PROSITE" id="PS50850"/>
    </source>
</evidence>
<evidence type="ECO:0000256" key="3">
    <source>
        <dbReference type="ARBA" id="ARBA00023136"/>
    </source>
</evidence>
<dbReference type="Pfam" id="PF07690">
    <property type="entry name" value="MFS_1"/>
    <property type="match status" value="1"/>
</dbReference>
<keyword evidence="3" id="KW-0472">Membrane</keyword>
<dbReference type="CDD" id="cd17489">
    <property type="entry name" value="MFS_YfcJ_like"/>
    <property type="match status" value="1"/>
</dbReference>
<dbReference type="Gene3D" id="1.20.1250.20">
    <property type="entry name" value="MFS general substrate transporter like domains"/>
    <property type="match status" value="1"/>
</dbReference>
<proteinExistence type="predicted"/>
<dbReference type="InterPro" id="IPR036259">
    <property type="entry name" value="MFS_trans_sf"/>
</dbReference>
<keyword evidence="6" id="KW-1185">Reference proteome</keyword>
<gene>
    <name evidence="5" type="ordered locus">Geob_0193</name>
</gene>
<keyword evidence="2" id="KW-1133">Transmembrane helix</keyword>
<accession>B9M8N1</accession>
<dbReference type="Proteomes" id="UP000007721">
    <property type="component" value="Chromosome"/>
</dbReference>
<dbReference type="InterPro" id="IPR020846">
    <property type="entry name" value="MFS_dom"/>
</dbReference>
<dbReference type="STRING" id="316067.Geob_0193"/>
<evidence type="ECO:0000313" key="6">
    <source>
        <dbReference type="Proteomes" id="UP000007721"/>
    </source>
</evidence>
<evidence type="ECO:0000256" key="1">
    <source>
        <dbReference type="ARBA" id="ARBA00022692"/>
    </source>
</evidence>
<reference evidence="5 6" key="1">
    <citation type="submission" date="2009-01" db="EMBL/GenBank/DDBJ databases">
        <title>Complete sequence of Geobacter sp. FRC-32.</title>
        <authorList>
            <consortium name="US DOE Joint Genome Institute"/>
            <person name="Lucas S."/>
            <person name="Copeland A."/>
            <person name="Lapidus A."/>
            <person name="Glavina del Rio T."/>
            <person name="Dalin E."/>
            <person name="Tice H."/>
            <person name="Bruce D."/>
            <person name="Goodwin L."/>
            <person name="Pitluck S."/>
            <person name="Saunders E."/>
            <person name="Brettin T."/>
            <person name="Detter J.C."/>
            <person name="Han C."/>
            <person name="Larimer F."/>
            <person name="Land M."/>
            <person name="Hauser L."/>
            <person name="Kyrpides N."/>
            <person name="Ovchinnikova G."/>
            <person name="Kostka J."/>
            <person name="Richardson P."/>
        </authorList>
    </citation>
    <scope>NUCLEOTIDE SEQUENCE [LARGE SCALE GENOMIC DNA]</scope>
    <source>
        <strain evidence="6">DSM 22248 / JCM 15807 / FRC-32</strain>
    </source>
</reference>
<dbReference type="InterPro" id="IPR011701">
    <property type="entry name" value="MFS"/>
</dbReference>
<dbReference type="SUPFAM" id="SSF103473">
    <property type="entry name" value="MFS general substrate transporter"/>
    <property type="match status" value="1"/>
</dbReference>
<dbReference type="PROSITE" id="PS50850">
    <property type="entry name" value="MFS"/>
    <property type="match status" value="1"/>
</dbReference>
<dbReference type="OrthoDB" id="9814001at2"/>
<dbReference type="EMBL" id="CP001390">
    <property type="protein sequence ID" value="ACM18566.1"/>
    <property type="molecule type" value="Genomic_DNA"/>
</dbReference>
<dbReference type="AlphaFoldDB" id="B9M8N1"/>
<dbReference type="KEGG" id="geo:Geob_0193"/>
<keyword evidence="1" id="KW-0812">Transmembrane</keyword>
<dbReference type="eggNOG" id="COG2814">
    <property type="taxonomic scope" value="Bacteria"/>
</dbReference>
<feature type="domain" description="Major facilitator superfamily (MFS) profile" evidence="4">
    <location>
        <begin position="14"/>
        <end position="387"/>
    </location>
</feature>
<dbReference type="HOGENOM" id="CLU_001265_10_13_7"/>
<evidence type="ECO:0000313" key="5">
    <source>
        <dbReference type="EMBL" id="ACM18566.1"/>
    </source>
</evidence>
<dbReference type="PANTHER" id="PTHR23531:SF2">
    <property type="entry name" value="PERMEASE"/>
    <property type="match status" value="1"/>
</dbReference>